<accession>A0AAN0IP44</accession>
<feature type="domain" description="Calx-beta" evidence="7">
    <location>
        <begin position="364"/>
        <end position="464"/>
    </location>
</feature>
<evidence type="ECO:0000256" key="5">
    <source>
        <dbReference type="SAM" id="Phobius"/>
    </source>
</evidence>
<dbReference type="EnsemblMetazoa" id="XM_011407750.2">
    <property type="protein sequence ID" value="XP_011406052.2"/>
    <property type="gene ID" value="LOC105313930"/>
</dbReference>
<dbReference type="RefSeq" id="XP_011406052.2">
    <property type="nucleotide sequence ID" value="XM_011407750.2"/>
</dbReference>
<dbReference type="GeneID" id="105313930"/>
<dbReference type="GO" id="GO:0007154">
    <property type="term" value="P:cell communication"/>
    <property type="evidence" value="ECO:0007669"/>
    <property type="project" value="InterPro"/>
</dbReference>
<dbReference type="PANTHER" id="PTHR11878:SF65">
    <property type="entry name" value="NA_CA-EXCHANGE PROTEIN, ISOFORM G"/>
    <property type="match status" value="1"/>
</dbReference>
<dbReference type="Proteomes" id="UP000007879">
    <property type="component" value="Unassembled WGS sequence"/>
</dbReference>
<keyword evidence="3" id="KW-0106">Calcium</keyword>
<evidence type="ECO:0000256" key="3">
    <source>
        <dbReference type="ARBA" id="ARBA00022837"/>
    </source>
</evidence>
<dbReference type="SUPFAM" id="SSF141072">
    <property type="entry name" value="CalX-like"/>
    <property type="match status" value="4"/>
</dbReference>
<dbReference type="InterPro" id="IPR003644">
    <property type="entry name" value="Calx_beta"/>
</dbReference>
<keyword evidence="1 6" id="KW-0732">Signal</keyword>
<evidence type="ECO:0000313" key="9">
    <source>
        <dbReference type="Proteomes" id="UP000007879"/>
    </source>
</evidence>
<dbReference type="GO" id="GO:0030001">
    <property type="term" value="P:metal ion transport"/>
    <property type="evidence" value="ECO:0007669"/>
    <property type="project" value="TreeGrafter"/>
</dbReference>
<feature type="domain" description="Calx-beta" evidence="7">
    <location>
        <begin position="8"/>
        <end position="113"/>
    </location>
</feature>
<organism evidence="8 9">
    <name type="scientific">Amphimedon queenslandica</name>
    <name type="common">Sponge</name>
    <dbReference type="NCBI Taxonomy" id="400682"/>
    <lineage>
        <taxon>Eukaryota</taxon>
        <taxon>Metazoa</taxon>
        <taxon>Porifera</taxon>
        <taxon>Demospongiae</taxon>
        <taxon>Heteroscleromorpha</taxon>
        <taxon>Haplosclerida</taxon>
        <taxon>Niphatidae</taxon>
        <taxon>Amphimedon</taxon>
    </lineage>
</organism>
<dbReference type="SMART" id="SM00237">
    <property type="entry name" value="Calx_beta"/>
    <property type="match status" value="2"/>
</dbReference>
<dbReference type="PANTHER" id="PTHR11878">
    <property type="entry name" value="SODIUM/CALCIUM EXCHANGER"/>
    <property type="match status" value="1"/>
</dbReference>
<evidence type="ECO:0000256" key="6">
    <source>
        <dbReference type="SAM" id="SignalP"/>
    </source>
</evidence>
<feature type="signal peptide" evidence="6">
    <location>
        <begin position="1"/>
        <end position="17"/>
    </location>
</feature>
<keyword evidence="4" id="KW-0813">Transport</keyword>
<evidence type="ECO:0000256" key="1">
    <source>
        <dbReference type="ARBA" id="ARBA00022729"/>
    </source>
</evidence>
<dbReference type="KEGG" id="aqu:105313930"/>
<keyword evidence="4" id="KW-0406">Ion transport</keyword>
<dbReference type="Gene3D" id="2.60.40.2030">
    <property type="match status" value="4"/>
</dbReference>
<dbReference type="Pfam" id="PF03160">
    <property type="entry name" value="Calx-beta"/>
    <property type="match status" value="2"/>
</dbReference>
<evidence type="ECO:0000313" key="8">
    <source>
        <dbReference type="EnsemblMetazoa" id="XP_011406052.2"/>
    </source>
</evidence>
<dbReference type="InterPro" id="IPR051171">
    <property type="entry name" value="CaCA"/>
</dbReference>
<dbReference type="GO" id="GO:0016020">
    <property type="term" value="C:membrane"/>
    <property type="evidence" value="ECO:0007669"/>
    <property type="project" value="InterPro"/>
</dbReference>
<keyword evidence="9" id="KW-1185">Reference proteome</keyword>
<dbReference type="InterPro" id="IPR038081">
    <property type="entry name" value="CalX-like_sf"/>
</dbReference>
<feature type="transmembrane region" description="Helical" evidence="5">
    <location>
        <begin position="493"/>
        <end position="516"/>
    </location>
</feature>
<feature type="chain" id="PRO_5043015549" description="Calx-beta domain-containing protein" evidence="6">
    <location>
        <begin position="18"/>
        <end position="566"/>
    </location>
</feature>
<keyword evidence="5" id="KW-0472">Membrane</keyword>
<evidence type="ECO:0000259" key="7">
    <source>
        <dbReference type="SMART" id="SM00237"/>
    </source>
</evidence>
<proteinExistence type="predicted"/>
<reference evidence="9" key="1">
    <citation type="journal article" date="2010" name="Nature">
        <title>The Amphimedon queenslandica genome and the evolution of animal complexity.</title>
        <authorList>
            <person name="Srivastava M."/>
            <person name="Simakov O."/>
            <person name="Chapman J."/>
            <person name="Fahey B."/>
            <person name="Gauthier M.E."/>
            <person name="Mitros T."/>
            <person name="Richards G.S."/>
            <person name="Conaco C."/>
            <person name="Dacre M."/>
            <person name="Hellsten U."/>
            <person name="Larroux C."/>
            <person name="Putnam N.H."/>
            <person name="Stanke M."/>
            <person name="Adamska M."/>
            <person name="Darling A."/>
            <person name="Degnan S.M."/>
            <person name="Oakley T.H."/>
            <person name="Plachetzki D.C."/>
            <person name="Zhai Y."/>
            <person name="Adamski M."/>
            <person name="Calcino A."/>
            <person name="Cummins S.F."/>
            <person name="Goodstein D.M."/>
            <person name="Harris C."/>
            <person name="Jackson D.J."/>
            <person name="Leys S.P."/>
            <person name="Shu S."/>
            <person name="Woodcroft B.J."/>
            <person name="Vervoort M."/>
            <person name="Kosik K.S."/>
            <person name="Manning G."/>
            <person name="Degnan B.M."/>
            <person name="Rokhsar D.S."/>
        </authorList>
    </citation>
    <scope>NUCLEOTIDE SEQUENCE [LARGE SCALE GENOMIC DNA]</scope>
</reference>
<keyword evidence="5" id="KW-1133">Transmembrane helix</keyword>
<name>A0AAN0IP44_AMPQE</name>
<sequence>MEKILVILLLNICCINAATVMFDPATYSVTEGDSNVTLNISFVTSEPLSAESTVRISSIPTVGATDEATSGVDYVAFNETVTLPAGSTRYDYAITILSNPEAEFPEQFSASLEFVSGNPLTVNGSSATVTINDTDVPTLVRFDPVTYSVTEAPIWISISFVTSQPLLGNSIVRLYDIPTAGTTHQATAGTDYSSFNSTITLHAGDTKRVYTVYIYNDRVAEFPEQFSATLEFVSGWPLTITGPNATVTINDTDVPTIRFSPFYNYITSQETTNVNVTLTGVTSQPLLGETIIRLTDVPTPGAAYPATRNIDYIAFNKEITLPAGSTGFSYNVTILPSTVSEHTEMFKAKMSYVSGSPIVTESDATIRIYDNSCILLTFSSPEYIVSESNGSVIITLISTQPVLNDVVIILTDVPTSGGARNGTDYMSFTATITIPSGQSSVSHTVSLVNDDVTESTESFDVRICSISGYHVTSYSYTAVVTIIDDDSTGSTNAALVLSGLSISFNIILILILIAVISYRCKKSVINNNIPPPVPVVTTQANNMMYDRNVSYELHTVANETDEYDYI</sequence>
<reference evidence="8" key="2">
    <citation type="submission" date="2024-06" db="UniProtKB">
        <authorList>
            <consortium name="EnsemblMetazoa"/>
        </authorList>
    </citation>
    <scope>IDENTIFICATION</scope>
</reference>
<evidence type="ECO:0000256" key="2">
    <source>
        <dbReference type="ARBA" id="ARBA00022737"/>
    </source>
</evidence>
<dbReference type="AlphaFoldDB" id="A0AAN0IP44"/>
<evidence type="ECO:0000256" key="4">
    <source>
        <dbReference type="ARBA" id="ARBA00023065"/>
    </source>
</evidence>
<keyword evidence="5" id="KW-0812">Transmembrane</keyword>
<protein>
    <recommendedName>
        <fullName evidence="7">Calx-beta domain-containing protein</fullName>
    </recommendedName>
</protein>
<keyword evidence="2" id="KW-0677">Repeat</keyword>